<evidence type="ECO:0000256" key="2">
    <source>
        <dbReference type="ARBA" id="ARBA00011738"/>
    </source>
</evidence>
<evidence type="ECO:0000256" key="1">
    <source>
        <dbReference type="ARBA" id="ARBA00001933"/>
    </source>
</evidence>
<dbReference type="GO" id="GO:0006532">
    <property type="term" value="P:aspartate biosynthetic process"/>
    <property type="evidence" value="ECO:0007669"/>
    <property type="project" value="TreeGrafter"/>
</dbReference>
<dbReference type="AlphaFoldDB" id="A0A4S9CUS2"/>
<dbReference type="GO" id="GO:0005829">
    <property type="term" value="C:cytosol"/>
    <property type="evidence" value="ECO:0007669"/>
    <property type="project" value="TreeGrafter"/>
</dbReference>
<dbReference type="InterPro" id="IPR015424">
    <property type="entry name" value="PyrdxlP-dep_Trfase"/>
</dbReference>
<reference evidence="7" key="1">
    <citation type="submission" date="2018-10" db="EMBL/GenBank/DDBJ databases">
        <title>Fifty Aureobasidium pullulans genomes reveal a recombining polyextremotolerant generalist.</title>
        <authorList>
            <person name="Gostincar C."/>
            <person name="Turk M."/>
            <person name="Zajc J."/>
            <person name="Gunde-Cimerman N."/>
        </authorList>
    </citation>
    <scope>NUCLEOTIDE SEQUENCE [LARGE SCALE GENOMIC DNA]</scope>
    <source>
        <strain evidence="7">EXF-10085</strain>
    </source>
</reference>
<keyword evidence="3" id="KW-0032">Aminotransferase</keyword>
<name>A0A4S9CUS2_AURPU</name>
<dbReference type="GO" id="GO:0004069">
    <property type="term" value="F:L-aspartate:2-oxoglutarate aminotransferase activity"/>
    <property type="evidence" value="ECO:0007669"/>
    <property type="project" value="TreeGrafter"/>
</dbReference>
<dbReference type="PANTHER" id="PTHR11879">
    <property type="entry name" value="ASPARTATE AMINOTRANSFERASE"/>
    <property type="match status" value="1"/>
</dbReference>
<keyword evidence="4" id="KW-0808">Transferase</keyword>
<gene>
    <name evidence="7" type="ORF">D6D13_04984</name>
</gene>
<evidence type="ECO:0000313" key="7">
    <source>
        <dbReference type="EMBL" id="THX11145.1"/>
    </source>
</evidence>
<dbReference type="InterPro" id="IPR004839">
    <property type="entry name" value="Aminotransferase_I/II_large"/>
</dbReference>
<proteinExistence type="predicted"/>
<dbReference type="Pfam" id="PF00155">
    <property type="entry name" value="Aminotran_1_2"/>
    <property type="match status" value="1"/>
</dbReference>
<comment type="cofactor">
    <cofactor evidence="1">
        <name>pyridoxal 5'-phosphate</name>
        <dbReference type="ChEBI" id="CHEBI:597326"/>
    </cofactor>
</comment>
<keyword evidence="5" id="KW-0663">Pyridoxal phosphate</keyword>
<dbReference type="InterPro" id="IPR015422">
    <property type="entry name" value="PyrdxlP-dep_Trfase_small"/>
</dbReference>
<evidence type="ECO:0000256" key="3">
    <source>
        <dbReference type="ARBA" id="ARBA00022576"/>
    </source>
</evidence>
<dbReference type="SUPFAM" id="SSF53383">
    <property type="entry name" value="PLP-dependent transferases"/>
    <property type="match status" value="1"/>
</dbReference>
<dbReference type="Gene3D" id="3.90.1150.10">
    <property type="entry name" value="Aspartate Aminotransferase, domain 1"/>
    <property type="match status" value="1"/>
</dbReference>
<evidence type="ECO:0000256" key="5">
    <source>
        <dbReference type="ARBA" id="ARBA00022898"/>
    </source>
</evidence>
<accession>A0A4S9CUS2</accession>
<dbReference type="PANTHER" id="PTHR11879:SF55">
    <property type="entry name" value="GLUTAMATE OXALOACETATE TRANSAMINASE 1, ISOFORM B"/>
    <property type="match status" value="1"/>
</dbReference>
<dbReference type="EMBL" id="QZAS01000015">
    <property type="protein sequence ID" value="THX11145.1"/>
    <property type="molecule type" value="Genomic_DNA"/>
</dbReference>
<organism evidence="7">
    <name type="scientific">Aureobasidium pullulans</name>
    <name type="common">Black yeast</name>
    <name type="synonym">Pullularia pullulans</name>
    <dbReference type="NCBI Taxonomy" id="5580"/>
    <lineage>
        <taxon>Eukaryota</taxon>
        <taxon>Fungi</taxon>
        <taxon>Dikarya</taxon>
        <taxon>Ascomycota</taxon>
        <taxon>Pezizomycotina</taxon>
        <taxon>Dothideomycetes</taxon>
        <taxon>Dothideomycetidae</taxon>
        <taxon>Dothideales</taxon>
        <taxon>Saccotheciaceae</taxon>
        <taxon>Aureobasidium</taxon>
    </lineage>
</organism>
<dbReference type="GO" id="GO:0030170">
    <property type="term" value="F:pyridoxal phosphate binding"/>
    <property type="evidence" value="ECO:0007669"/>
    <property type="project" value="InterPro"/>
</dbReference>
<comment type="caution">
    <text evidence="7">The sequence shown here is derived from an EMBL/GenBank/DDBJ whole genome shotgun (WGS) entry which is preliminary data.</text>
</comment>
<feature type="domain" description="Aminotransferase class I/classII large" evidence="6">
    <location>
        <begin position="1"/>
        <end position="72"/>
    </location>
</feature>
<sequence length="79" mass="8879">MSSRIAEMRGALYQSLSKQTEQDWTHIIRQSGMFGFLGLSPVVVHEYHIYMAESSRISIAGLNLGNVEYVASCIVRCLQ</sequence>
<dbReference type="InterPro" id="IPR000796">
    <property type="entry name" value="Asp_trans"/>
</dbReference>
<evidence type="ECO:0000259" key="6">
    <source>
        <dbReference type="Pfam" id="PF00155"/>
    </source>
</evidence>
<comment type="subunit">
    <text evidence="2">Homodimer.</text>
</comment>
<evidence type="ECO:0000256" key="4">
    <source>
        <dbReference type="ARBA" id="ARBA00022679"/>
    </source>
</evidence>
<protein>
    <recommendedName>
        <fullName evidence="6">Aminotransferase class I/classII large domain-containing protein</fullName>
    </recommendedName>
</protein>